<evidence type="ECO:0000256" key="1">
    <source>
        <dbReference type="SAM" id="MobiDB-lite"/>
    </source>
</evidence>
<feature type="region of interest" description="Disordered" evidence="1">
    <location>
        <begin position="105"/>
        <end position="126"/>
    </location>
</feature>
<dbReference type="EMBL" id="JADCNL010000007">
    <property type="protein sequence ID" value="KAG0473558.1"/>
    <property type="molecule type" value="Genomic_DNA"/>
</dbReference>
<protein>
    <submittedName>
        <fullName evidence="2">Uncharacterized protein</fullName>
    </submittedName>
</protein>
<name>A0A835UTN5_VANPL</name>
<accession>A0A835UTN5</accession>
<evidence type="ECO:0000313" key="2">
    <source>
        <dbReference type="EMBL" id="KAG0473558.1"/>
    </source>
</evidence>
<feature type="region of interest" description="Disordered" evidence="1">
    <location>
        <begin position="228"/>
        <end position="267"/>
    </location>
</feature>
<feature type="compositionally biased region" description="Basic and acidic residues" evidence="1">
    <location>
        <begin position="242"/>
        <end position="255"/>
    </location>
</feature>
<evidence type="ECO:0000313" key="3">
    <source>
        <dbReference type="Proteomes" id="UP000636800"/>
    </source>
</evidence>
<reference evidence="2 3" key="1">
    <citation type="journal article" date="2020" name="Nat. Food">
        <title>A phased Vanilla planifolia genome enables genetic improvement of flavour and production.</title>
        <authorList>
            <person name="Hasing T."/>
            <person name="Tang H."/>
            <person name="Brym M."/>
            <person name="Khazi F."/>
            <person name="Huang T."/>
            <person name="Chambers A.H."/>
        </authorList>
    </citation>
    <scope>NUCLEOTIDE SEQUENCE [LARGE SCALE GENOMIC DNA]</scope>
    <source>
        <tissue evidence="2">Leaf</tissue>
    </source>
</reference>
<dbReference type="Proteomes" id="UP000636800">
    <property type="component" value="Chromosome 7"/>
</dbReference>
<keyword evidence="3" id="KW-1185">Reference proteome</keyword>
<dbReference type="OrthoDB" id="8068875at2759"/>
<sequence>MLCSMPAVRSSHGWLERLRAARGFHVSSDLDLDHFLLSSSDPNPTHAPSDRKDSALPSLKSPQISERHPRPVGRSAAEEKDQRLFDLMSNVLSELFVMGEPWESGLDKKSSRKQLKPRACVPSASSSVGNSVAHVKKVRTNGVRSRGMGQVRDLDMSAYSRTEATVIDTSSPGWKSQKLLFRKGMVWKVKERKVWTVCTKKRKFGLVEKLIVDKERLRSEADLKGQRKETFASQDEGLPRNVDLENAIKSDDQIPRRPKFSRSPRASYYKKQEKLLVKA</sequence>
<organism evidence="2 3">
    <name type="scientific">Vanilla planifolia</name>
    <name type="common">Vanilla</name>
    <dbReference type="NCBI Taxonomy" id="51239"/>
    <lineage>
        <taxon>Eukaryota</taxon>
        <taxon>Viridiplantae</taxon>
        <taxon>Streptophyta</taxon>
        <taxon>Embryophyta</taxon>
        <taxon>Tracheophyta</taxon>
        <taxon>Spermatophyta</taxon>
        <taxon>Magnoliopsida</taxon>
        <taxon>Liliopsida</taxon>
        <taxon>Asparagales</taxon>
        <taxon>Orchidaceae</taxon>
        <taxon>Vanilloideae</taxon>
        <taxon>Vanilleae</taxon>
        <taxon>Vanilla</taxon>
    </lineage>
</organism>
<proteinExistence type="predicted"/>
<comment type="caution">
    <text evidence="2">The sequence shown here is derived from an EMBL/GenBank/DDBJ whole genome shotgun (WGS) entry which is preliminary data.</text>
</comment>
<gene>
    <name evidence="2" type="ORF">HPP92_015415</name>
</gene>
<feature type="region of interest" description="Disordered" evidence="1">
    <location>
        <begin position="41"/>
        <end position="80"/>
    </location>
</feature>
<dbReference type="AlphaFoldDB" id="A0A835UTN5"/>
<dbReference type="PANTHER" id="PTHR37258:SF1">
    <property type="entry name" value="FANTOM PROTEIN"/>
    <property type="match status" value="1"/>
</dbReference>
<dbReference type="PANTHER" id="PTHR37258">
    <property type="entry name" value="FANTOM PROTEIN"/>
    <property type="match status" value="1"/>
</dbReference>